<dbReference type="AlphaFoldDB" id="R4KIY3"/>
<reference evidence="2 3" key="1">
    <citation type="submission" date="2012-01" db="EMBL/GenBank/DDBJ databases">
        <title>Complete sequence of Desulfotomaculum gibsoniae DSM 7213.</title>
        <authorList>
            <consortium name="US DOE Joint Genome Institute"/>
            <person name="Lucas S."/>
            <person name="Han J."/>
            <person name="Lapidus A."/>
            <person name="Cheng J.-F."/>
            <person name="Goodwin L."/>
            <person name="Pitluck S."/>
            <person name="Peters L."/>
            <person name="Ovchinnikova G."/>
            <person name="Teshima H."/>
            <person name="Detter J.C."/>
            <person name="Han C."/>
            <person name="Tapia R."/>
            <person name="Land M."/>
            <person name="Hauser L."/>
            <person name="Kyrpides N."/>
            <person name="Ivanova N."/>
            <person name="Pagani I."/>
            <person name="Parshina S."/>
            <person name="Plugge C."/>
            <person name="Muyzer G."/>
            <person name="Kuever J."/>
            <person name="Ivanova A."/>
            <person name="Nazina T."/>
            <person name="Klenk H.-P."/>
            <person name="Brambilla E."/>
            <person name="Spring S."/>
            <person name="Stams A.F."/>
            <person name="Woyke T."/>
        </authorList>
    </citation>
    <scope>NUCLEOTIDE SEQUENCE [LARGE SCALE GENOMIC DNA]</scope>
    <source>
        <strain evidence="2 3">DSM 7213</strain>
    </source>
</reference>
<dbReference type="CDD" id="cd06974">
    <property type="entry name" value="TerD_like"/>
    <property type="match status" value="1"/>
</dbReference>
<dbReference type="STRING" id="767817.Desgi_0945"/>
<dbReference type="eggNOG" id="COG2310">
    <property type="taxonomic scope" value="Bacteria"/>
</dbReference>
<dbReference type="OrthoDB" id="4123258at2"/>
<dbReference type="RefSeq" id="WP_006521145.1">
    <property type="nucleotide sequence ID" value="NC_021184.1"/>
</dbReference>
<evidence type="ECO:0000313" key="3">
    <source>
        <dbReference type="Proteomes" id="UP000013520"/>
    </source>
</evidence>
<dbReference type="Pfam" id="PF02342">
    <property type="entry name" value="TerD"/>
    <property type="match status" value="1"/>
</dbReference>
<proteinExistence type="predicted"/>
<dbReference type="PANTHER" id="PTHR32097">
    <property type="entry name" value="CAMP-BINDING PROTEIN 1-RELATED"/>
    <property type="match status" value="1"/>
</dbReference>
<dbReference type="Gene3D" id="2.60.60.30">
    <property type="entry name" value="sav2460 like domains"/>
    <property type="match status" value="1"/>
</dbReference>
<organism evidence="2 3">
    <name type="scientific">Desulfoscipio gibsoniae DSM 7213</name>
    <dbReference type="NCBI Taxonomy" id="767817"/>
    <lineage>
        <taxon>Bacteria</taxon>
        <taxon>Bacillati</taxon>
        <taxon>Bacillota</taxon>
        <taxon>Clostridia</taxon>
        <taxon>Eubacteriales</taxon>
        <taxon>Desulfallaceae</taxon>
        <taxon>Desulfoscipio</taxon>
    </lineage>
</organism>
<dbReference type="HOGENOM" id="CLU_055120_2_0_9"/>
<gene>
    <name evidence="2" type="ORF">Desgi_0945</name>
</gene>
<dbReference type="InterPro" id="IPR003325">
    <property type="entry name" value="TerD"/>
</dbReference>
<keyword evidence="3" id="KW-1185">Reference proteome</keyword>
<name>R4KIY3_9FIRM</name>
<dbReference type="InterPro" id="IPR051324">
    <property type="entry name" value="Stress/Tellurium_Resist"/>
</dbReference>
<accession>R4KIY3</accession>
<evidence type="ECO:0000259" key="1">
    <source>
        <dbReference type="Pfam" id="PF02342"/>
    </source>
</evidence>
<dbReference type="PANTHER" id="PTHR32097:SF15">
    <property type="entry name" value="STRESS RESPONSE PROTEIN SCP2"/>
    <property type="match status" value="1"/>
</dbReference>
<evidence type="ECO:0000313" key="2">
    <source>
        <dbReference type="EMBL" id="AGL00490.1"/>
    </source>
</evidence>
<dbReference type="EMBL" id="CP003273">
    <property type="protein sequence ID" value="AGL00490.1"/>
    <property type="molecule type" value="Genomic_DNA"/>
</dbReference>
<sequence length="205" mass="22413">MINLQKGQKIDLTKTNPGLTKIMVGLGWDPADNHGGGGKGLLGSLFGGGAKTSNIDCDASVFMLDAKGKLAKNKNLVYFGNKTSPCGSVRHSGDNLTGEGDGDDEQIMVDLSRVPADVHRLVFVVNIYDCEKRKQHFGMIRNAFIRVVNTSNNQELCKYNLSEGYENKTTLITGEVYRHQGEWKFAALGESTTDPGLQSLSRRFL</sequence>
<feature type="domain" description="TerD" evidence="1">
    <location>
        <begin position="2"/>
        <end position="204"/>
    </location>
</feature>
<dbReference type="Proteomes" id="UP000013520">
    <property type="component" value="Chromosome"/>
</dbReference>
<dbReference type="KEGG" id="dgi:Desgi_0945"/>
<protein>
    <submittedName>
        <fullName evidence="2">Putative stress response protein, TerZ-and CABP1</fullName>
    </submittedName>
</protein>